<evidence type="ECO:0000313" key="1">
    <source>
        <dbReference type="EMBL" id="AMP13277.1"/>
    </source>
</evidence>
<accession>A0ABM5Z2G0</accession>
<sequence>MFTVSMHSNTINFKLTRQFTAVFTCVIPALQLNLHFIS</sequence>
<dbReference type="Proteomes" id="UP000074914">
    <property type="component" value="Chromosome"/>
</dbReference>
<protein>
    <submittedName>
        <fullName evidence="1">Membrane protein</fullName>
    </submittedName>
</protein>
<proteinExistence type="predicted"/>
<evidence type="ECO:0000313" key="2">
    <source>
        <dbReference type="Proteomes" id="UP000074914"/>
    </source>
</evidence>
<dbReference type="EMBL" id="CP013236">
    <property type="protein sequence ID" value="AMP13277.1"/>
    <property type="molecule type" value="Genomic_DNA"/>
</dbReference>
<organism evidence="1 2">
    <name type="scientific">Collimonas pratensis</name>
    <dbReference type="NCBI Taxonomy" id="279113"/>
    <lineage>
        <taxon>Bacteria</taxon>
        <taxon>Pseudomonadati</taxon>
        <taxon>Pseudomonadota</taxon>
        <taxon>Betaproteobacteria</taxon>
        <taxon>Burkholderiales</taxon>
        <taxon>Oxalobacteraceae</taxon>
        <taxon>Collimonas</taxon>
    </lineage>
</organism>
<gene>
    <name evidence="1" type="ORF">CPter291_0999</name>
</gene>
<name>A0ABM5Z2G0_9BURK</name>
<keyword evidence="2" id="KW-1185">Reference proteome</keyword>
<reference evidence="1 2" key="1">
    <citation type="submission" date="2015-11" db="EMBL/GenBank/DDBJ databases">
        <title>Exploring the genomic traits of fungus-feeding bacterial genus Collimonas.</title>
        <authorList>
            <person name="Song C."/>
            <person name="Schmidt R."/>
            <person name="de Jager V."/>
            <person name="Krzyzanowska D."/>
            <person name="Jongedijk E."/>
            <person name="Cankar K."/>
            <person name="Beekwilder J."/>
            <person name="van Veen A."/>
            <person name="de Boer W."/>
            <person name="van Veen J.A."/>
            <person name="Garbeva P."/>
        </authorList>
    </citation>
    <scope>NUCLEOTIDE SEQUENCE [LARGE SCALE GENOMIC DNA]</scope>
    <source>
        <strain evidence="1 2">Ter291</strain>
    </source>
</reference>